<comment type="subcellular location">
    <subcellularLocation>
        <location evidence="1">Membrane</location>
        <topology evidence="1">Multi-pass membrane protein</topology>
    </subcellularLocation>
</comment>
<feature type="transmembrane region" description="Helical" evidence="5">
    <location>
        <begin position="241"/>
        <end position="259"/>
    </location>
</feature>
<evidence type="ECO:0000259" key="6">
    <source>
        <dbReference type="Pfam" id="PF12698"/>
    </source>
</evidence>
<evidence type="ECO:0000313" key="7">
    <source>
        <dbReference type="EMBL" id="SQF35132.1"/>
    </source>
</evidence>
<proteinExistence type="predicted"/>
<keyword evidence="4 5" id="KW-0472">Membrane</keyword>
<evidence type="ECO:0000256" key="4">
    <source>
        <dbReference type="ARBA" id="ARBA00023136"/>
    </source>
</evidence>
<keyword evidence="3 5" id="KW-1133">Transmembrane helix</keyword>
<feature type="transmembrane region" description="Helical" evidence="5">
    <location>
        <begin position="134"/>
        <end position="154"/>
    </location>
</feature>
<sequence length="321" mass="36823">MRQIFKCFQINITRSLNNSMEIIFSLIIVPVVVIAAFYAVNSPNTIEKIAVIGENKAFIQYLDKNRVSYDQLDTLPDKIDIYMRNYSGAIKNQDGKVTVISYKGTKYKQELQLISEQNYAYNENESGLDKFPHAFYLSMSILLIQAVLNMRLFISDRMNDMSKRLRMIGIKSNQYLSSYILFNWISLFIPFGITNAICNRLFFKSTIIEDLNVIFISFVVTGLFSALAILICTFVNDNGSAIMVGNIIACFTVLFSGMFGDFQNNILKFISQFMPQRISFNWVNSIFNYGNITEGNFLFIIIIFVLSTLLTIGQYNKSIQY</sequence>
<evidence type="ECO:0000256" key="5">
    <source>
        <dbReference type="SAM" id="Phobius"/>
    </source>
</evidence>
<feature type="transmembrane region" description="Helical" evidence="5">
    <location>
        <begin position="21"/>
        <end position="40"/>
    </location>
</feature>
<dbReference type="RefSeq" id="WP_002924111.1">
    <property type="nucleotide sequence ID" value="NZ_LS483346.1"/>
</dbReference>
<dbReference type="AlphaFoldDB" id="A0A2X3XK81"/>
<feature type="transmembrane region" description="Helical" evidence="5">
    <location>
        <begin position="213"/>
        <end position="234"/>
    </location>
</feature>
<dbReference type="GO" id="GO:0140359">
    <property type="term" value="F:ABC-type transporter activity"/>
    <property type="evidence" value="ECO:0007669"/>
    <property type="project" value="InterPro"/>
</dbReference>
<dbReference type="InterPro" id="IPR052902">
    <property type="entry name" value="ABC-2_transporter"/>
</dbReference>
<organism evidence="7 8">
    <name type="scientific">Streptococcus sanguinis</name>
    <dbReference type="NCBI Taxonomy" id="1305"/>
    <lineage>
        <taxon>Bacteria</taxon>
        <taxon>Bacillati</taxon>
        <taxon>Bacillota</taxon>
        <taxon>Bacilli</taxon>
        <taxon>Lactobacillales</taxon>
        <taxon>Streptococcaceae</taxon>
        <taxon>Streptococcus</taxon>
    </lineage>
</organism>
<gene>
    <name evidence="7" type="ORF">NCTC11085_01510</name>
</gene>
<dbReference type="EMBL" id="LS483346">
    <property type="protein sequence ID" value="SQF35132.1"/>
    <property type="molecule type" value="Genomic_DNA"/>
</dbReference>
<name>A0A2X3XK81_STRSA</name>
<accession>A0A2X3XK81</accession>
<dbReference type="Proteomes" id="UP000249623">
    <property type="component" value="Chromosome 1"/>
</dbReference>
<evidence type="ECO:0000256" key="3">
    <source>
        <dbReference type="ARBA" id="ARBA00022989"/>
    </source>
</evidence>
<dbReference type="InterPro" id="IPR013525">
    <property type="entry name" value="ABC2_TM"/>
</dbReference>
<dbReference type="Pfam" id="PF12698">
    <property type="entry name" value="ABC2_membrane_3"/>
    <property type="match status" value="1"/>
</dbReference>
<dbReference type="PANTHER" id="PTHR43027">
    <property type="entry name" value="DOXORUBICIN RESISTANCE ABC TRANSPORTER PERMEASE PROTEIN DRRC-RELATED"/>
    <property type="match status" value="1"/>
</dbReference>
<keyword evidence="2 5" id="KW-0812">Transmembrane</keyword>
<dbReference type="PANTHER" id="PTHR43027:SF1">
    <property type="entry name" value="DOXORUBICIN RESISTANCE ABC TRANSPORTER PERMEASE PROTEIN DRRC-RELATED"/>
    <property type="match status" value="1"/>
</dbReference>
<evidence type="ECO:0000256" key="1">
    <source>
        <dbReference type="ARBA" id="ARBA00004141"/>
    </source>
</evidence>
<evidence type="ECO:0000256" key="2">
    <source>
        <dbReference type="ARBA" id="ARBA00022692"/>
    </source>
</evidence>
<feature type="transmembrane region" description="Helical" evidence="5">
    <location>
        <begin position="175"/>
        <end position="193"/>
    </location>
</feature>
<feature type="transmembrane region" description="Helical" evidence="5">
    <location>
        <begin position="297"/>
        <end position="315"/>
    </location>
</feature>
<evidence type="ECO:0000313" key="8">
    <source>
        <dbReference type="Proteomes" id="UP000249623"/>
    </source>
</evidence>
<reference evidence="7 8" key="1">
    <citation type="submission" date="2018-06" db="EMBL/GenBank/DDBJ databases">
        <authorList>
            <consortium name="Pathogen Informatics"/>
            <person name="Doyle S."/>
        </authorList>
    </citation>
    <scope>NUCLEOTIDE SEQUENCE [LARGE SCALE GENOMIC DNA]</scope>
    <source>
        <strain evidence="7 8">NCTC11085</strain>
    </source>
</reference>
<dbReference type="GO" id="GO:0016020">
    <property type="term" value="C:membrane"/>
    <property type="evidence" value="ECO:0007669"/>
    <property type="project" value="UniProtKB-SubCell"/>
</dbReference>
<protein>
    <submittedName>
        <fullName evidence="7">Multidrug resistance ABC transporter permease</fullName>
    </submittedName>
</protein>
<feature type="domain" description="ABC-2 type transporter transmembrane" evidence="6">
    <location>
        <begin position="105"/>
        <end position="312"/>
    </location>
</feature>